<keyword evidence="16" id="KW-1185">Reference proteome</keyword>
<evidence type="ECO:0000256" key="9">
    <source>
        <dbReference type="ARBA" id="ARBA00024380"/>
    </source>
</evidence>
<evidence type="ECO:0000256" key="7">
    <source>
        <dbReference type="ARBA" id="ARBA00023022"/>
    </source>
</evidence>
<feature type="domain" description="Beta-defensin-like" evidence="14">
    <location>
        <begin position="33"/>
        <end position="68"/>
    </location>
</feature>
<feature type="chain" id="PRO_5044781186" description="Beta-defensin 1" evidence="13">
    <location>
        <begin position="22"/>
        <end position="68"/>
    </location>
</feature>
<reference evidence="15 16" key="1">
    <citation type="journal article" date="2024" name="G3 (Bethesda)">
        <title>A hybrid genome assembly of the endangered aye-aye (Daubentonia madagascariensis).</title>
        <authorList>
            <person name="Versoza C.J."/>
            <person name="Pfeifer S.P."/>
        </authorList>
    </citation>
    <scope>NUCLEOTIDE SEQUENCE [LARGE SCALE GENOMIC DNA]</scope>
    <source>
        <strain evidence="15">6821</strain>
    </source>
</reference>
<keyword evidence="4" id="KW-0929">Antimicrobial</keyword>
<comment type="caution">
    <text evidence="15">The sequence shown here is derived from an EMBL/GenBank/DDBJ whole genome shotgun (WGS) entry which is preliminary data.</text>
</comment>
<comment type="subcellular location">
    <subcellularLocation>
        <location evidence="1">Secreted</location>
    </subcellularLocation>
</comment>
<dbReference type="InterPro" id="IPR001855">
    <property type="entry name" value="Defensin_beta-like"/>
</dbReference>
<dbReference type="AlphaFoldDB" id="A0ABD2D491"/>
<dbReference type="Proteomes" id="UP001610411">
    <property type="component" value="Unassembled WGS sequence"/>
</dbReference>
<comment type="function">
    <text evidence="10">Has bactericidal activity. May act as a ligand for C-C chemokine receptor CCR6. Positively regulates the sperm motility and bactericidal activity in a CCR6-dependent manner. Binds to CCR6 and triggers Ca2+ mobilization in the sperm which is important for its motility.</text>
</comment>
<comment type="subunit">
    <text evidence="9">Monomer. Homodimer.</text>
</comment>
<comment type="similarity">
    <text evidence="2">Belongs to the beta-defensin family.</text>
</comment>
<organism evidence="15 16">
    <name type="scientific">Daubentonia madagascariensis</name>
    <name type="common">Aye-aye</name>
    <name type="synonym">Sciurus madagascariensis</name>
    <dbReference type="NCBI Taxonomy" id="31869"/>
    <lineage>
        <taxon>Eukaryota</taxon>
        <taxon>Metazoa</taxon>
        <taxon>Chordata</taxon>
        <taxon>Craniata</taxon>
        <taxon>Vertebrata</taxon>
        <taxon>Euteleostomi</taxon>
        <taxon>Mammalia</taxon>
        <taxon>Eutheria</taxon>
        <taxon>Euarchontoglires</taxon>
        <taxon>Primates</taxon>
        <taxon>Strepsirrhini</taxon>
        <taxon>Chiromyiformes</taxon>
        <taxon>Daubentoniidae</taxon>
        <taxon>Daubentonia</taxon>
    </lineage>
</organism>
<dbReference type="Gene3D" id="3.10.360.10">
    <property type="entry name" value="Antimicrobial Peptide, Beta-defensin 2, Chain A"/>
    <property type="match status" value="1"/>
</dbReference>
<evidence type="ECO:0000313" key="15">
    <source>
        <dbReference type="EMBL" id="KAL2761574.1"/>
    </source>
</evidence>
<dbReference type="GO" id="GO:0140546">
    <property type="term" value="P:defense response to symbiont"/>
    <property type="evidence" value="ECO:0007669"/>
    <property type="project" value="UniProtKB-ARBA"/>
</dbReference>
<proteinExistence type="inferred from homology"/>
<keyword evidence="3" id="KW-0964">Secreted</keyword>
<evidence type="ECO:0000256" key="4">
    <source>
        <dbReference type="ARBA" id="ARBA00022529"/>
    </source>
</evidence>
<dbReference type="EMBL" id="JBFSEQ010000014">
    <property type="protein sequence ID" value="KAL2761574.1"/>
    <property type="molecule type" value="Genomic_DNA"/>
</dbReference>
<keyword evidence="6" id="KW-0211">Defensin</keyword>
<dbReference type="FunFam" id="3.10.360.10:FF:000001">
    <property type="entry name" value="Beta-defensin 1"/>
    <property type="match status" value="1"/>
</dbReference>
<evidence type="ECO:0000259" key="14">
    <source>
        <dbReference type="Pfam" id="PF00711"/>
    </source>
</evidence>
<evidence type="ECO:0000256" key="13">
    <source>
        <dbReference type="SAM" id="SignalP"/>
    </source>
</evidence>
<dbReference type="SUPFAM" id="SSF57392">
    <property type="entry name" value="Defensin-like"/>
    <property type="match status" value="1"/>
</dbReference>
<name>A0ABD2D491_DAUMA</name>
<dbReference type="GO" id="GO:0005576">
    <property type="term" value="C:extracellular region"/>
    <property type="evidence" value="ECO:0007669"/>
    <property type="project" value="UniProtKB-SubCell"/>
</dbReference>
<evidence type="ECO:0000313" key="16">
    <source>
        <dbReference type="Proteomes" id="UP001610411"/>
    </source>
</evidence>
<feature type="signal peptide" evidence="13">
    <location>
        <begin position="1"/>
        <end position="21"/>
    </location>
</feature>
<keyword evidence="5 13" id="KW-0732">Signal</keyword>
<keyword evidence="7" id="KW-0044">Antibiotic</keyword>
<evidence type="ECO:0000256" key="8">
    <source>
        <dbReference type="ARBA" id="ARBA00023157"/>
    </source>
</evidence>
<sequence>MGTPCLLLLTLCLLFSQVAPGVSLLTSLGRRSDHYMCYKNKGTCLYSACPYYTKIIGTCYAGKAKCCK</sequence>
<evidence type="ECO:0000256" key="10">
    <source>
        <dbReference type="ARBA" id="ARBA00037394"/>
    </source>
</evidence>
<keyword evidence="8" id="KW-1015">Disulfide bond</keyword>
<evidence type="ECO:0000256" key="6">
    <source>
        <dbReference type="ARBA" id="ARBA00022940"/>
    </source>
</evidence>
<dbReference type="PANTHER" id="PTHR21388">
    <property type="entry name" value="BETA-DEFENSIN-RELATED"/>
    <property type="match status" value="1"/>
</dbReference>
<dbReference type="GO" id="GO:0050829">
    <property type="term" value="P:defense response to Gram-negative bacterium"/>
    <property type="evidence" value="ECO:0007669"/>
    <property type="project" value="UniProtKB-ARBA"/>
</dbReference>
<evidence type="ECO:0000256" key="11">
    <source>
        <dbReference type="ARBA" id="ARBA00040807"/>
    </source>
</evidence>
<evidence type="ECO:0000256" key="5">
    <source>
        <dbReference type="ARBA" id="ARBA00022729"/>
    </source>
</evidence>
<dbReference type="Pfam" id="PF00711">
    <property type="entry name" value="Defensin_beta"/>
    <property type="match status" value="1"/>
</dbReference>
<gene>
    <name evidence="15" type="ORF">WCI35_031816</name>
</gene>
<protein>
    <recommendedName>
        <fullName evidence="11">Beta-defensin 1</fullName>
    </recommendedName>
    <alternativeName>
        <fullName evidence="12">Defensin, beta 1</fullName>
    </alternativeName>
</protein>
<evidence type="ECO:0000256" key="3">
    <source>
        <dbReference type="ARBA" id="ARBA00022525"/>
    </source>
</evidence>
<evidence type="ECO:0000256" key="12">
    <source>
        <dbReference type="ARBA" id="ARBA00041630"/>
    </source>
</evidence>
<accession>A0ABD2D491</accession>
<evidence type="ECO:0000256" key="1">
    <source>
        <dbReference type="ARBA" id="ARBA00004613"/>
    </source>
</evidence>
<evidence type="ECO:0000256" key="2">
    <source>
        <dbReference type="ARBA" id="ARBA00007371"/>
    </source>
</evidence>
<dbReference type="PANTHER" id="PTHR21388:SF9">
    <property type="entry name" value="BETA-DEFENSIN 1"/>
    <property type="match status" value="1"/>
</dbReference>